<keyword evidence="12" id="KW-0479">Metal-binding</keyword>
<comment type="similarity">
    <text evidence="2 12">Belongs to the anthranilate synthase component I family.</text>
</comment>
<keyword evidence="8 12" id="KW-0057">Aromatic amino acid biosynthesis</keyword>
<evidence type="ECO:0000313" key="16">
    <source>
        <dbReference type="Proteomes" id="UP001597318"/>
    </source>
</evidence>
<evidence type="ECO:0000256" key="11">
    <source>
        <dbReference type="ARBA" id="ARBA00047683"/>
    </source>
</evidence>
<name>A0ABW5C3Q1_9BACI</name>
<evidence type="ECO:0000256" key="2">
    <source>
        <dbReference type="ARBA" id="ARBA00009562"/>
    </source>
</evidence>
<dbReference type="Pfam" id="PF04715">
    <property type="entry name" value="Anth_synt_I_N"/>
    <property type="match status" value="1"/>
</dbReference>
<evidence type="ECO:0000256" key="1">
    <source>
        <dbReference type="ARBA" id="ARBA00004873"/>
    </source>
</evidence>
<keyword evidence="16" id="KW-1185">Reference proteome</keyword>
<evidence type="ECO:0000259" key="14">
    <source>
        <dbReference type="Pfam" id="PF04715"/>
    </source>
</evidence>
<dbReference type="Proteomes" id="UP001597318">
    <property type="component" value="Unassembled WGS sequence"/>
</dbReference>
<evidence type="ECO:0000256" key="5">
    <source>
        <dbReference type="ARBA" id="ARBA00022605"/>
    </source>
</evidence>
<gene>
    <name evidence="12 15" type="primary">trpE</name>
    <name evidence="15" type="ORF">ACFSKK_25155</name>
</gene>
<dbReference type="PRINTS" id="PR00095">
    <property type="entry name" value="ANTSNTHASEI"/>
</dbReference>
<dbReference type="InterPro" id="IPR005801">
    <property type="entry name" value="ADC_synthase"/>
</dbReference>
<feature type="domain" description="Chorismate-utilising enzyme C-terminal" evidence="13">
    <location>
        <begin position="200"/>
        <end position="453"/>
    </location>
</feature>
<dbReference type="GO" id="GO:0004049">
    <property type="term" value="F:anthranilate synthase activity"/>
    <property type="evidence" value="ECO:0007669"/>
    <property type="project" value="UniProtKB-EC"/>
</dbReference>
<evidence type="ECO:0000256" key="9">
    <source>
        <dbReference type="ARBA" id="ARBA00023239"/>
    </source>
</evidence>
<protein>
    <recommendedName>
        <fullName evidence="4 12">Anthranilate synthase component 1</fullName>
        <ecNumber evidence="12">4.1.3.27</ecNumber>
    </recommendedName>
</protein>
<evidence type="ECO:0000313" key="15">
    <source>
        <dbReference type="EMBL" id="MFD2216962.1"/>
    </source>
</evidence>
<evidence type="ECO:0000256" key="3">
    <source>
        <dbReference type="ARBA" id="ARBA00011575"/>
    </source>
</evidence>
<comment type="pathway">
    <text evidence="1 12">Amino-acid biosynthesis; L-tryptophan biosynthesis; L-tryptophan from chorismate: step 1/5.</text>
</comment>
<dbReference type="InterPro" id="IPR019999">
    <property type="entry name" value="Anth_synth_I-like"/>
</dbReference>
<dbReference type="EMBL" id="JBHUIK010000011">
    <property type="protein sequence ID" value="MFD2216962.1"/>
    <property type="molecule type" value="Genomic_DNA"/>
</dbReference>
<keyword evidence="6" id="KW-0808">Transferase</keyword>
<dbReference type="InterPro" id="IPR006805">
    <property type="entry name" value="Anth_synth_I_N"/>
</dbReference>
<evidence type="ECO:0000259" key="13">
    <source>
        <dbReference type="Pfam" id="PF00425"/>
    </source>
</evidence>
<feature type="domain" description="Anthranilate synthase component I N-terminal" evidence="14">
    <location>
        <begin position="22"/>
        <end position="150"/>
    </location>
</feature>
<evidence type="ECO:0000256" key="6">
    <source>
        <dbReference type="ARBA" id="ARBA00022679"/>
    </source>
</evidence>
<reference evidence="16" key="1">
    <citation type="journal article" date="2019" name="Int. J. Syst. Evol. Microbiol.">
        <title>The Global Catalogue of Microorganisms (GCM) 10K type strain sequencing project: providing services to taxonomists for standard genome sequencing and annotation.</title>
        <authorList>
            <consortium name="The Broad Institute Genomics Platform"/>
            <consortium name="The Broad Institute Genome Sequencing Center for Infectious Disease"/>
            <person name="Wu L."/>
            <person name="Ma J."/>
        </authorList>
    </citation>
    <scope>NUCLEOTIDE SEQUENCE [LARGE SCALE GENOMIC DNA]</scope>
    <source>
        <strain evidence="16">CGMCC 1.15474</strain>
    </source>
</reference>
<evidence type="ECO:0000256" key="7">
    <source>
        <dbReference type="ARBA" id="ARBA00022822"/>
    </source>
</evidence>
<organism evidence="15 16">
    <name type="scientific">Metabacillus endolithicus</name>
    <dbReference type="NCBI Taxonomy" id="1535204"/>
    <lineage>
        <taxon>Bacteria</taxon>
        <taxon>Bacillati</taxon>
        <taxon>Bacillota</taxon>
        <taxon>Bacilli</taxon>
        <taxon>Bacillales</taxon>
        <taxon>Bacillaceae</taxon>
        <taxon>Metabacillus</taxon>
    </lineage>
</organism>
<comment type="cofactor">
    <cofactor evidence="12">
        <name>Mg(2+)</name>
        <dbReference type="ChEBI" id="CHEBI:18420"/>
    </cofactor>
</comment>
<comment type="caution">
    <text evidence="15">The sequence shown here is derived from an EMBL/GenBank/DDBJ whole genome shotgun (WGS) entry which is preliminary data.</text>
</comment>
<comment type="catalytic activity">
    <reaction evidence="11 12">
        <text>chorismate + L-glutamine = anthranilate + pyruvate + L-glutamate + H(+)</text>
        <dbReference type="Rhea" id="RHEA:21732"/>
        <dbReference type="ChEBI" id="CHEBI:15361"/>
        <dbReference type="ChEBI" id="CHEBI:15378"/>
        <dbReference type="ChEBI" id="CHEBI:16567"/>
        <dbReference type="ChEBI" id="CHEBI:29748"/>
        <dbReference type="ChEBI" id="CHEBI:29985"/>
        <dbReference type="ChEBI" id="CHEBI:58359"/>
        <dbReference type="EC" id="4.1.3.27"/>
    </reaction>
</comment>
<keyword evidence="7 12" id="KW-0822">Tryptophan biosynthesis</keyword>
<dbReference type="InterPro" id="IPR015890">
    <property type="entry name" value="Chorismate_C"/>
</dbReference>
<dbReference type="InterPro" id="IPR005256">
    <property type="entry name" value="Anth_synth_I_PabB"/>
</dbReference>
<evidence type="ECO:0000256" key="12">
    <source>
        <dbReference type="RuleBase" id="RU364045"/>
    </source>
</evidence>
<dbReference type="EC" id="4.1.3.27" evidence="12"/>
<dbReference type="PANTHER" id="PTHR11236">
    <property type="entry name" value="AMINOBENZOATE/ANTHRANILATE SYNTHASE"/>
    <property type="match status" value="1"/>
</dbReference>
<dbReference type="SUPFAM" id="SSF56322">
    <property type="entry name" value="ADC synthase"/>
    <property type="match status" value="1"/>
</dbReference>
<keyword evidence="9 12" id="KW-0456">Lyase</keyword>
<evidence type="ECO:0000256" key="10">
    <source>
        <dbReference type="ARBA" id="ARBA00025634"/>
    </source>
</evidence>
<dbReference type="Pfam" id="PF00425">
    <property type="entry name" value="Chorismate_bind"/>
    <property type="match status" value="1"/>
</dbReference>
<keyword evidence="5 12" id="KW-0028">Amino-acid biosynthesis</keyword>
<keyword evidence="12" id="KW-0460">Magnesium</keyword>
<dbReference type="InterPro" id="IPR005802">
    <property type="entry name" value="ADC_synth_comp_1"/>
</dbReference>
<evidence type="ECO:0000256" key="4">
    <source>
        <dbReference type="ARBA" id="ARBA00020653"/>
    </source>
</evidence>
<dbReference type="Gene3D" id="3.60.120.10">
    <property type="entry name" value="Anthranilate synthase"/>
    <property type="match status" value="1"/>
</dbReference>
<dbReference type="NCBIfam" id="TIGR00553">
    <property type="entry name" value="pabB"/>
    <property type="match status" value="1"/>
</dbReference>
<evidence type="ECO:0000256" key="8">
    <source>
        <dbReference type="ARBA" id="ARBA00023141"/>
    </source>
</evidence>
<sequence>MQQRRASLSIHFDYEQDFFNQYKYLTQDEEQHAILESGRGGRYSIAGIKPIASVMGKNEQLMITNEQGTIVKEGKPLDLFKDWFQQYYTESDPNLPDFQGGAIGFISYDCVRHFEKLPAVAVDDLETPDIYFLLFDDVAVYDHHTSKLWLITHYYHEQEKQQAENKLQKMKDSWTSEVNNVKQPELMVNGPSSNPITFSEKGFKKAVEAIKTYISQGDVFQVNLSVRQHFALENHPFKIYETLRKVNPSPYMAYLHFPEFQIISGSPELLVKRQGDVVSTRPIAGTRSRGKDEQEDLKLANELVENEKERAEHVMLVDLERNDLGRVCEYGSVHVNEFMVIEKYSHVMHIVSNVKGTLKKEANYTDVIKATFPGGTITGAPKVRTMEIIEELEPTRRGIYTGSIGWIGFDENMELNIVIRTMITKDGFGYVQSGAGIVIDSNPDYEYKEALKKARALVQAIELSKEEKILG</sequence>
<dbReference type="PANTHER" id="PTHR11236:SF41">
    <property type="entry name" value="AMINODEOXYCHORISMATE SYNTHASE COMPONENT 1"/>
    <property type="match status" value="1"/>
</dbReference>
<proteinExistence type="inferred from homology"/>
<dbReference type="NCBIfam" id="TIGR00564">
    <property type="entry name" value="trpE_most"/>
    <property type="match status" value="1"/>
</dbReference>
<accession>A0ABW5C3Q1</accession>
<comment type="function">
    <text evidence="10 12">Part of a heterotetrameric complex that catalyzes the two-step biosynthesis of anthranilate, an intermediate in the biosynthesis of L-tryptophan. In the first step, the glutamine-binding beta subunit (TrpG) of anthranilate synthase (AS) provides the glutamine amidotransferase activity which generates ammonia as a substrate that, along with chorismate, is used in the second step, catalyzed by the large alpha subunit of AS (TrpE) to produce anthranilate. In the absence of TrpG, TrpE can synthesize anthranilate directly from chorismate and high concentrations of ammonia.</text>
</comment>
<dbReference type="RefSeq" id="WP_247339041.1">
    <property type="nucleotide sequence ID" value="NZ_CP095550.1"/>
</dbReference>
<comment type="subunit">
    <text evidence="3 12">Heterotetramer consisting of two non-identical subunits: a beta subunit (TrpG) and a large alpha subunit (TrpE).</text>
</comment>